<dbReference type="SUPFAM" id="SSF51735">
    <property type="entry name" value="NAD(P)-binding Rossmann-fold domains"/>
    <property type="match status" value="1"/>
</dbReference>
<organism evidence="2 3">
    <name type="scientific">Meiothermus luteus</name>
    <dbReference type="NCBI Taxonomy" id="2026184"/>
    <lineage>
        <taxon>Bacteria</taxon>
        <taxon>Thermotogati</taxon>
        <taxon>Deinococcota</taxon>
        <taxon>Deinococci</taxon>
        <taxon>Thermales</taxon>
        <taxon>Thermaceae</taxon>
        <taxon>Meiothermus</taxon>
    </lineage>
</organism>
<evidence type="ECO:0000259" key="1">
    <source>
        <dbReference type="Pfam" id="PF01370"/>
    </source>
</evidence>
<gene>
    <name evidence="2" type="primary">galE_4</name>
    <name evidence="2" type="ORF">Mlute_02234</name>
</gene>
<evidence type="ECO:0000313" key="3">
    <source>
        <dbReference type="Proteomes" id="UP000265800"/>
    </source>
</evidence>
<dbReference type="PANTHER" id="PTHR43245">
    <property type="entry name" value="BIFUNCTIONAL POLYMYXIN RESISTANCE PROTEIN ARNA"/>
    <property type="match status" value="1"/>
</dbReference>
<dbReference type="InterPro" id="IPR001509">
    <property type="entry name" value="Epimerase_deHydtase"/>
</dbReference>
<dbReference type="InterPro" id="IPR050177">
    <property type="entry name" value="Lipid_A_modif_metabolic_enz"/>
</dbReference>
<feature type="domain" description="NAD-dependent epimerase/dehydratase" evidence="1">
    <location>
        <begin position="4"/>
        <end position="236"/>
    </location>
</feature>
<evidence type="ECO:0000313" key="2">
    <source>
        <dbReference type="EMBL" id="RIH83322.1"/>
    </source>
</evidence>
<dbReference type="AlphaFoldDB" id="A0A399ELL9"/>
<keyword evidence="2" id="KW-0413">Isomerase</keyword>
<dbReference type="EC" id="5.1.3.2" evidence="2"/>
<sequence length="339" mass="37836">MRTVLVTGAGGYIGSVLTGLLLEAGYRVRALDRFFFGPTLARLQENPNLELVRADVRDCDPRVLEGVWAVLDLAALSNDPAGELDPTTTLAINHQGRARMARLAKERGVERYVLASSCSVYGFQEGLLDESSPTNPLTTYAEANLKAEESNLPLADEGFCVTALRQATVYGLSPRMRFDLAINGMTLGLWRDGKIPLLRDGTQWRPFVHVRDTSRAFLMVLEAPREKVNGQVFNVGADEQNYQIMPLAQQIAEALGKPFDFEWYGLPDHRSYRVSFAKIRNALGFVPRYTPADAAREIAAALEAGSVVPDDRTITLKWYKNLLEWHRIIREVELDGRIL</sequence>
<dbReference type="CDD" id="cd08946">
    <property type="entry name" value="SDR_e"/>
    <property type="match status" value="1"/>
</dbReference>
<proteinExistence type="predicted"/>
<dbReference type="RefSeq" id="WP_119360776.1">
    <property type="nucleotide sequence ID" value="NZ_QWKZ01000083.1"/>
</dbReference>
<protein>
    <submittedName>
        <fullName evidence="2">UDP-glucose 4-epimerase</fullName>
        <ecNumber evidence="2">5.1.3.2</ecNumber>
    </submittedName>
</protein>
<dbReference type="PANTHER" id="PTHR43245:SF23">
    <property type="entry name" value="NAD(P)-BINDING DOMAIN-CONTAINING PROTEIN"/>
    <property type="match status" value="1"/>
</dbReference>
<name>A0A399ELL9_9DEIN</name>
<reference evidence="2 3" key="1">
    <citation type="submission" date="2018-08" db="EMBL/GenBank/DDBJ databases">
        <title>Meiothermus luteus KCTC 52599 genome sequencing project.</title>
        <authorList>
            <person name="Da Costa M.S."/>
            <person name="Albuquerque L."/>
            <person name="Raposo P."/>
            <person name="Froufe H.J.C."/>
            <person name="Barroso C.S."/>
            <person name="Egas C."/>
        </authorList>
    </citation>
    <scope>NUCLEOTIDE SEQUENCE [LARGE SCALE GENOMIC DNA]</scope>
    <source>
        <strain evidence="2 3">KCTC 52599</strain>
    </source>
</reference>
<comment type="caution">
    <text evidence="2">The sequence shown here is derived from an EMBL/GenBank/DDBJ whole genome shotgun (WGS) entry which is preliminary data.</text>
</comment>
<dbReference type="OrthoDB" id="9811743at2"/>
<dbReference type="GO" id="GO:0003978">
    <property type="term" value="F:UDP-glucose 4-epimerase activity"/>
    <property type="evidence" value="ECO:0007669"/>
    <property type="project" value="UniProtKB-EC"/>
</dbReference>
<dbReference type="InterPro" id="IPR036291">
    <property type="entry name" value="NAD(P)-bd_dom_sf"/>
</dbReference>
<dbReference type="Proteomes" id="UP000265800">
    <property type="component" value="Unassembled WGS sequence"/>
</dbReference>
<dbReference type="Pfam" id="PF01370">
    <property type="entry name" value="Epimerase"/>
    <property type="match status" value="1"/>
</dbReference>
<dbReference type="EMBL" id="QWKZ01000083">
    <property type="protein sequence ID" value="RIH83322.1"/>
    <property type="molecule type" value="Genomic_DNA"/>
</dbReference>
<keyword evidence="3" id="KW-1185">Reference proteome</keyword>
<dbReference type="Gene3D" id="3.40.50.720">
    <property type="entry name" value="NAD(P)-binding Rossmann-like Domain"/>
    <property type="match status" value="1"/>
</dbReference>
<accession>A0A399ELL9</accession>